<dbReference type="Proteomes" id="UP000253209">
    <property type="component" value="Unassembled WGS sequence"/>
</dbReference>
<accession>A0A367GLF9</accession>
<dbReference type="EMBL" id="QGDC01000011">
    <property type="protein sequence ID" value="RCH53686.1"/>
    <property type="molecule type" value="Genomic_DNA"/>
</dbReference>
<gene>
    <name evidence="1" type="ORF">DJ568_16760</name>
</gene>
<evidence type="ECO:0000313" key="1">
    <source>
        <dbReference type="EMBL" id="RCH53686.1"/>
    </source>
</evidence>
<keyword evidence="2" id="KW-1185">Reference proteome</keyword>
<organism evidence="1 2">
    <name type="scientific">Mucilaginibacter hurinus</name>
    <dbReference type="NCBI Taxonomy" id="2201324"/>
    <lineage>
        <taxon>Bacteria</taxon>
        <taxon>Pseudomonadati</taxon>
        <taxon>Bacteroidota</taxon>
        <taxon>Sphingobacteriia</taxon>
        <taxon>Sphingobacteriales</taxon>
        <taxon>Sphingobacteriaceae</taxon>
        <taxon>Mucilaginibacter</taxon>
    </lineage>
</organism>
<protein>
    <recommendedName>
        <fullName evidence="3">ApeA N-terminal domain-containing protein</fullName>
    </recommendedName>
</protein>
<dbReference type="OrthoDB" id="1442270at2"/>
<evidence type="ECO:0008006" key="3">
    <source>
        <dbReference type="Google" id="ProtNLM"/>
    </source>
</evidence>
<sequence length="448" mass="52237">MSLPSIYDLNVTGYQLLQLIETRPVKVIPIENRQNMSQPLPGVGKAFDLTPYLDEKSGLTEYRVDGWDNITAVSRTKDGKVIELKEENYPLLKNAASFFLEQNDRFLIADNKFVEEAIFDWLTEAMLQQRVAFNLTTFLERHIEHATKRHTFYFKVSPLGIESSIKFAGVSIFHFSDEHLRKEYEKLKDGKRHDWATYKSLFRDATDFIAVGVEVKAVESMAEYVARTRAQQAINALKCFLFKEAISKEIYLFNLEFKALPHDSTTILSRTEDGGIRIHSLNMRLGGPVELTNAHMQRLNRIGLHLFDGFLTNFRMTPFNQLIGRGIDQLADAFSIRDLHARCVDLVSFFELFLNYDEKSGAKPQTYMVRNILPKLFENQDLTNEKRQIQLLYHIRNRYLHNRHKISFEIKDLYELQMLAFCFLRHMVILSKTLQTKEDFFKHFGIPI</sequence>
<evidence type="ECO:0000313" key="2">
    <source>
        <dbReference type="Proteomes" id="UP000253209"/>
    </source>
</evidence>
<dbReference type="RefSeq" id="WP_114006459.1">
    <property type="nucleotide sequence ID" value="NZ_QGDC01000011.1"/>
</dbReference>
<reference evidence="1 2" key="1">
    <citation type="submission" date="2018-05" db="EMBL/GenBank/DDBJ databases">
        <title>Mucilaginibacter hurinus sp. nov., isolated from briquette warehouse soil.</title>
        <authorList>
            <person name="Choi L."/>
        </authorList>
    </citation>
    <scope>NUCLEOTIDE SEQUENCE [LARGE SCALE GENOMIC DNA]</scope>
    <source>
        <strain evidence="1 2">ZR32</strain>
    </source>
</reference>
<dbReference type="AlphaFoldDB" id="A0A367GLF9"/>
<comment type="caution">
    <text evidence="1">The sequence shown here is derived from an EMBL/GenBank/DDBJ whole genome shotgun (WGS) entry which is preliminary data.</text>
</comment>
<proteinExistence type="predicted"/>
<name>A0A367GLF9_9SPHI</name>